<dbReference type="InterPro" id="IPR003807">
    <property type="entry name" value="DUF202"/>
</dbReference>
<feature type="transmembrane region" description="Helical" evidence="6">
    <location>
        <begin position="65"/>
        <end position="83"/>
    </location>
</feature>
<organism evidence="8 9">
    <name type="scientific">Dactylosporangium aurantiacum</name>
    <dbReference type="NCBI Taxonomy" id="35754"/>
    <lineage>
        <taxon>Bacteria</taxon>
        <taxon>Bacillati</taxon>
        <taxon>Actinomycetota</taxon>
        <taxon>Actinomycetes</taxon>
        <taxon>Micromonosporales</taxon>
        <taxon>Micromonosporaceae</taxon>
        <taxon>Dactylosporangium</taxon>
    </lineage>
</organism>
<dbReference type="Proteomes" id="UP001058003">
    <property type="component" value="Chromosome"/>
</dbReference>
<name>A0A9Q9ID10_9ACTN</name>
<evidence type="ECO:0000259" key="7">
    <source>
        <dbReference type="Pfam" id="PF02656"/>
    </source>
</evidence>
<dbReference type="OrthoDB" id="582337at2"/>
<dbReference type="EMBL" id="CP073767">
    <property type="protein sequence ID" value="UWZ51169.1"/>
    <property type="molecule type" value="Genomic_DNA"/>
</dbReference>
<evidence type="ECO:0000256" key="2">
    <source>
        <dbReference type="ARBA" id="ARBA00022475"/>
    </source>
</evidence>
<evidence type="ECO:0000313" key="9">
    <source>
        <dbReference type="Proteomes" id="UP001058003"/>
    </source>
</evidence>
<dbReference type="PANTHER" id="PTHR34187:SF2">
    <property type="entry name" value="DUF202 DOMAIN-CONTAINING PROTEIN"/>
    <property type="match status" value="1"/>
</dbReference>
<accession>A0A9Q9ID10</accession>
<evidence type="ECO:0000256" key="3">
    <source>
        <dbReference type="ARBA" id="ARBA00022692"/>
    </source>
</evidence>
<comment type="subcellular location">
    <subcellularLocation>
        <location evidence="1">Cell membrane</location>
        <topology evidence="1">Multi-pass membrane protein</topology>
    </subcellularLocation>
</comment>
<evidence type="ECO:0000313" key="8">
    <source>
        <dbReference type="EMBL" id="UWZ51169.1"/>
    </source>
</evidence>
<dbReference type="RefSeq" id="WP_052387917.1">
    <property type="nucleotide sequence ID" value="NZ_CP073767.1"/>
</dbReference>
<feature type="transmembrane region" description="Helical" evidence="6">
    <location>
        <begin position="95"/>
        <end position="116"/>
    </location>
</feature>
<dbReference type="AlphaFoldDB" id="A0A9Q9ID10"/>
<feature type="transmembrane region" description="Helical" evidence="6">
    <location>
        <begin position="38"/>
        <end position="59"/>
    </location>
</feature>
<dbReference type="KEGG" id="daur:Daura_30950"/>
<keyword evidence="4 6" id="KW-1133">Transmembrane helix</keyword>
<keyword evidence="9" id="KW-1185">Reference proteome</keyword>
<evidence type="ECO:0000256" key="1">
    <source>
        <dbReference type="ARBA" id="ARBA00004651"/>
    </source>
</evidence>
<dbReference type="Pfam" id="PF02656">
    <property type="entry name" value="DUF202"/>
    <property type="match status" value="1"/>
</dbReference>
<keyword evidence="3 6" id="KW-0812">Transmembrane</keyword>
<feature type="domain" description="DUF202" evidence="7">
    <location>
        <begin position="22"/>
        <end position="87"/>
    </location>
</feature>
<evidence type="ECO:0000256" key="6">
    <source>
        <dbReference type="SAM" id="Phobius"/>
    </source>
</evidence>
<keyword evidence="2" id="KW-1003">Cell membrane</keyword>
<dbReference type="GO" id="GO:0005886">
    <property type="term" value="C:plasma membrane"/>
    <property type="evidence" value="ECO:0007669"/>
    <property type="project" value="UniProtKB-SubCell"/>
</dbReference>
<keyword evidence="5 6" id="KW-0472">Membrane</keyword>
<sequence>MTPPDRRWPRRLYRQGTEPDVRFTLANERTLLAWLRTALAFIVAGVAVHTLGGGIPAAVSRPTSAALIGLGAALPVAAYLRWIRNEAALRSRRPLAGAALGTMVAAATVITAVLLVSRTAG</sequence>
<protein>
    <submittedName>
        <fullName evidence="8">DUF202 domain-containing protein</fullName>
    </submittedName>
</protein>
<evidence type="ECO:0000256" key="4">
    <source>
        <dbReference type="ARBA" id="ARBA00022989"/>
    </source>
</evidence>
<dbReference type="PANTHER" id="PTHR34187">
    <property type="entry name" value="FGR18P"/>
    <property type="match status" value="1"/>
</dbReference>
<dbReference type="InterPro" id="IPR052053">
    <property type="entry name" value="IM_YidH-like"/>
</dbReference>
<evidence type="ECO:0000256" key="5">
    <source>
        <dbReference type="ARBA" id="ARBA00023136"/>
    </source>
</evidence>
<reference evidence="8" key="1">
    <citation type="submission" date="2021-04" db="EMBL/GenBank/DDBJ databases">
        <title>Dactylosporangium aurantiacum NRRL B-8018 full assembly.</title>
        <authorList>
            <person name="Hartkoorn R.C."/>
            <person name="Beaudoing E."/>
            <person name="Hot D."/>
        </authorList>
    </citation>
    <scope>NUCLEOTIDE SEQUENCE</scope>
    <source>
        <strain evidence="8">NRRL B-8018</strain>
    </source>
</reference>
<gene>
    <name evidence="8" type="ORF">Daura_30950</name>
</gene>
<proteinExistence type="predicted"/>